<dbReference type="SUPFAM" id="SSF55073">
    <property type="entry name" value="Nucleotide cyclase"/>
    <property type="match status" value="1"/>
</dbReference>
<evidence type="ECO:0000313" key="8">
    <source>
        <dbReference type="Proteomes" id="UP000274511"/>
    </source>
</evidence>
<dbReference type="GO" id="GO:1902201">
    <property type="term" value="P:negative regulation of bacterial-type flagellum-dependent cell motility"/>
    <property type="evidence" value="ECO:0007669"/>
    <property type="project" value="TreeGrafter"/>
</dbReference>
<dbReference type="SMART" id="SM00267">
    <property type="entry name" value="GGDEF"/>
    <property type="match status" value="1"/>
</dbReference>
<evidence type="ECO:0000256" key="1">
    <source>
        <dbReference type="ARBA" id="ARBA00001946"/>
    </source>
</evidence>
<dbReference type="SUPFAM" id="SSF103190">
    <property type="entry name" value="Sensory domain-like"/>
    <property type="match status" value="1"/>
</dbReference>
<dbReference type="CDD" id="cd01949">
    <property type="entry name" value="GGDEF"/>
    <property type="match status" value="1"/>
</dbReference>
<evidence type="ECO:0000313" key="7">
    <source>
        <dbReference type="EMBL" id="ROH81232.1"/>
    </source>
</evidence>
<dbReference type="Gene3D" id="3.30.450.20">
    <property type="entry name" value="PAS domain"/>
    <property type="match status" value="2"/>
</dbReference>
<evidence type="ECO:0000256" key="2">
    <source>
        <dbReference type="ARBA" id="ARBA00004665"/>
    </source>
</evidence>
<dbReference type="Pfam" id="PF22588">
    <property type="entry name" value="dCache_1_like"/>
    <property type="match status" value="1"/>
</dbReference>
<dbReference type="CDD" id="cd12914">
    <property type="entry name" value="PDC1_DGC_like"/>
    <property type="match status" value="1"/>
</dbReference>
<dbReference type="CDD" id="cd12915">
    <property type="entry name" value="PDC2_DGC_like"/>
    <property type="match status" value="1"/>
</dbReference>
<dbReference type="EMBL" id="RJUJ01000006">
    <property type="protein sequence ID" value="ROH81232.1"/>
    <property type="molecule type" value="Genomic_DNA"/>
</dbReference>
<accession>A0A3N0UMI4</accession>
<reference evidence="7 8" key="1">
    <citation type="submission" date="2018-10" db="EMBL/GenBank/DDBJ databases">
        <title>New species genome.</title>
        <authorList>
            <person name="Li Y."/>
        </authorList>
    </citation>
    <scope>NUCLEOTIDE SEQUENCE [LARGE SCALE GENOMIC DNA]</scope>
    <source>
        <strain evidence="7 8">L6_4B</strain>
    </source>
</reference>
<dbReference type="Gene3D" id="3.30.70.270">
    <property type="match status" value="1"/>
</dbReference>
<dbReference type="InterPro" id="IPR043128">
    <property type="entry name" value="Rev_trsase/Diguanyl_cyclase"/>
</dbReference>
<dbReference type="InterPro" id="IPR054327">
    <property type="entry name" value="His-kinase-like_sensor"/>
</dbReference>
<dbReference type="InterPro" id="IPR000160">
    <property type="entry name" value="GGDEF_dom"/>
</dbReference>
<dbReference type="PROSITE" id="PS50887">
    <property type="entry name" value="GGDEF"/>
    <property type="match status" value="1"/>
</dbReference>
<evidence type="ECO:0000256" key="5">
    <source>
        <dbReference type="SAM" id="Phobius"/>
    </source>
</evidence>
<comment type="catalytic activity">
    <reaction evidence="4">
        <text>2 GTP = 3',3'-c-di-GMP + 2 diphosphate</text>
        <dbReference type="Rhea" id="RHEA:24898"/>
        <dbReference type="ChEBI" id="CHEBI:33019"/>
        <dbReference type="ChEBI" id="CHEBI:37565"/>
        <dbReference type="ChEBI" id="CHEBI:58805"/>
        <dbReference type="EC" id="2.7.7.65"/>
    </reaction>
</comment>
<name>A0A3N0UMI4_9GAMM</name>
<dbReference type="STRING" id="1172565.AU508_12440"/>
<evidence type="ECO:0000256" key="3">
    <source>
        <dbReference type="ARBA" id="ARBA00012528"/>
    </source>
</evidence>
<feature type="domain" description="GGDEF" evidence="6">
    <location>
        <begin position="399"/>
        <end position="535"/>
    </location>
</feature>
<keyword evidence="5" id="KW-0812">Transmembrane</keyword>
<dbReference type="Proteomes" id="UP000274511">
    <property type="component" value="Unassembled WGS sequence"/>
</dbReference>
<evidence type="ECO:0000259" key="6">
    <source>
        <dbReference type="PROSITE" id="PS50887"/>
    </source>
</evidence>
<comment type="cofactor">
    <cofactor evidence="1">
        <name>Mg(2+)</name>
        <dbReference type="ChEBI" id="CHEBI:18420"/>
    </cofactor>
</comment>
<dbReference type="AlphaFoldDB" id="A0A3N0UMI4"/>
<keyword evidence="5" id="KW-0472">Membrane</keyword>
<dbReference type="FunFam" id="3.30.70.270:FF:000001">
    <property type="entry name" value="Diguanylate cyclase domain protein"/>
    <property type="match status" value="1"/>
</dbReference>
<evidence type="ECO:0000256" key="4">
    <source>
        <dbReference type="ARBA" id="ARBA00034247"/>
    </source>
</evidence>
<gene>
    <name evidence="7" type="ORF">EC392_07365</name>
</gene>
<comment type="pathway">
    <text evidence="2">Purine metabolism; 3',5'-cyclic di-GMP biosynthesis.</text>
</comment>
<dbReference type="PANTHER" id="PTHR45138">
    <property type="entry name" value="REGULATORY COMPONENTS OF SENSORY TRANSDUCTION SYSTEM"/>
    <property type="match status" value="1"/>
</dbReference>
<protein>
    <recommendedName>
        <fullName evidence="3">diguanylate cyclase</fullName>
        <ecNumber evidence="3">2.7.7.65</ecNumber>
    </recommendedName>
</protein>
<dbReference type="GO" id="GO:0052621">
    <property type="term" value="F:diguanylate cyclase activity"/>
    <property type="evidence" value="ECO:0007669"/>
    <property type="project" value="UniProtKB-EC"/>
</dbReference>
<dbReference type="GO" id="GO:0005886">
    <property type="term" value="C:plasma membrane"/>
    <property type="evidence" value="ECO:0007669"/>
    <property type="project" value="TreeGrafter"/>
</dbReference>
<feature type="transmembrane region" description="Helical" evidence="5">
    <location>
        <begin position="317"/>
        <end position="338"/>
    </location>
</feature>
<proteinExistence type="predicted"/>
<dbReference type="Pfam" id="PF00990">
    <property type="entry name" value="GGDEF"/>
    <property type="match status" value="1"/>
</dbReference>
<organism evidence="7 8">
    <name type="scientific">Lonsdalea populi</name>
    <dbReference type="NCBI Taxonomy" id="1172565"/>
    <lineage>
        <taxon>Bacteria</taxon>
        <taxon>Pseudomonadati</taxon>
        <taxon>Pseudomonadota</taxon>
        <taxon>Gammaproteobacteria</taxon>
        <taxon>Enterobacterales</taxon>
        <taxon>Pectobacteriaceae</taxon>
        <taxon>Lonsdalea</taxon>
    </lineage>
</organism>
<dbReference type="InterPro" id="IPR050469">
    <property type="entry name" value="Diguanylate_Cyclase"/>
</dbReference>
<dbReference type="NCBIfam" id="TIGR00254">
    <property type="entry name" value="GGDEF"/>
    <property type="match status" value="1"/>
</dbReference>
<dbReference type="GO" id="GO:0043709">
    <property type="term" value="P:cell adhesion involved in single-species biofilm formation"/>
    <property type="evidence" value="ECO:0007669"/>
    <property type="project" value="TreeGrafter"/>
</dbReference>
<dbReference type="PANTHER" id="PTHR45138:SF9">
    <property type="entry name" value="DIGUANYLATE CYCLASE DGCM-RELATED"/>
    <property type="match status" value="1"/>
</dbReference>
<sequence>MNAFRRFMLSGKRMLYKSFVSFALRGLRRLSGKNNPSAPGKTMIGFLVVSFVVLATTNGWNFWQSYHRQVLDVEQDVVNLSVILSRQAEDTFLPIELAIIDTMREIHGDINSLNSEKITAVLESHRVLLPQIIGLYLFDDKGNLIASTGQLSRFVYNASKRSYFIWNKNNASEDLFIGQPRISVISGKSVIPVSKRISGKNGEFKGVFLASVDPTYFGRFYSYFSLNYDSILSLLHVDGSPLYVYPDAQKTLIEKYSTGALAEKALKSNSVGVGTWHTPFDGQTRIVGYVKLKRYPLIAAASMNKNELQRRWMADNIVATAVNFLVLVSLVLLGTYVLKQIRITVRNKEMLSMMHREVEDQNQVLQELALIDPLTQLANRRRFDLYLEQCLTAARAEGGDVALVMIDVDFFKRFNDTYGHIEGDRCLAEIGLILRSLSLPSGAQSARYGGEEFSIILPGLSGRQAELVGNEMVEAMRTRAIEHQGSQLPQKIVTVSVGVYSYSSKHPVDAQRLKEGADQALYLAKKKGRNQCIRL</sequence>
<dbReference type="InterPro" id="IPR029151">
    <property type="entry name" value="Sensor-like_sf"/>
</dbReference>
<comment type="caution">
    <text evidence="7">The sequence shown here is derived from an EMBL/GenBank/DDBJ whole genome shotgun (WGS) entry which is preliminary data.</text>
</comment>
<dbReference type="OrthoDB" id="9812260at2"/>
<dbReference type="EC" id="2.7.7.65" evidence="3"/>
<keyword evidence="5" id="KW-1133">Transmembrane helix</keyword>
<dbReference type="InterPro" id="IPR029787">
    <property type="entry name" value="Nucleotide_cyclase"/>
</dbReference>